<organism evidence="3 4">
    <name type="scientific">Nesidiocoris tenuis</name>
    <dbReference type="NCBI Taxonomy" id="355587"/>
    <lineage>
        <taxon>Eukaryota</taxon>
        <taxon>Metazoa</taxon>
        <taxon>Ecdysozoa</taxon>
        <taxon>Arthropoda</taxon>
        <taxon>Hexapoda</taxon>
        <taxon>Insecta</taxon>
        <taxon>Pterygota</taxon>
        <taxon>Neoptera</taxon>
        <taxon>Paraneoptera</taxon>
        <taxon>Hemiptera</taxon>
        <taxon>Heteroptera</taxon>
        <taxon>Panheteroptera</taxon>
        <taxon>Cimicomorpha</taxon>
        <taxon>Miridae</taxon>
        <taxon>Dicyphina</taxon>
        <taxon>Nesidiocoris</taxon>
    </lineage>
</organism>
<keyword evidence="4" id="KW-1185">Reference proteome</keyword>
<dbReference type="CDD" id="cd00136">
    <property type="entry name" value="PDZ_canonical"/>
    <property type="match status" value="1"/>
</dbReference>
<evidence type="ECO:0000256" key="1">
    <source>
        <dbReference type="SAM" id="MobiDB-lite"/>
    </source>
</evidence>
<dbReference type="InterPro" id="IPR036034">
    <property type="entry name" value="PDZ_sf"/>
</dbReference>
<dbReference type="Gene3D" id="2.30.42.10">
    <property type="match status" value="1"/>
</dbReference>
<dbReference type="SMART" id="SM00228">
    <property type="entry name" value="PDZ"/>
    <property type="match status" value="1"/>
</dbReference>
<evidence type="ECO:0000313" key="3">
    <source>
        <dbReference type="EMBL" id="BES90650.1"/>
    </source>
</evidence>
<protein>
    <submittedName>
        <fullName evidence="3">PDZ domain (Also known as DHR or GLGF)</fullName>
    </submittedName>
</protein>
<feature type="compositionally biased region" description="Polar residues" evidence="1">
    <location>
        <begin position="434"/>
        <end position="445"/>
    </location>
</feature>
<sequence>MSVVDSMLEIQHKRQQSHDSGTYQDWPLEDQKETNYNSNVTGEFVTVVAVDTSECTPSPVENPFVTVLSIDSLSQPDHEEVLVYRLPGERLGFGLKFEGGVKTAEKVGKLYIQSCAVDSPASRTSASWGPLGPGDQIVGVDGVLVSDMTRIDCVRALKESNVVIKLLVRHGADPKLTKIRQSAQECQAPPIPPRKFPRKKESPIDPPQGFDDKKNSPPVMPRSRTNVPQAEVYTDLLSQESLAPGESESDDTGSSISTVVSRISSTPTTSNSSFSDVRSITSMDAAITSPPTPTTTNTPFDLDRVLEPFLQLEREFSSNTIDQNKIFTKLVEASNLIGTQDESTLKPPENFQDGSGDVQTDVDPKEAPELPPKPSPRHEMDKKRRPPPPPPRSDRPVCPDPAETEETTHQSHDLPRLIDFVPKDCNDVVAPGPNFSNETTSTKPV</sequence>
<proteinExistence type="predicted"/>
<dbReference type="SUPFAM" id="SSF50156">
    <property type="entry name" value="PDZ domain-like"/>
    <property type="match status" value="1"/>
</dbReference>
<accession>A0ABN7AEE2</accession>
<feature type="region of interest" description="Disordered" evidence="1">
    <location>
        <begin position="181"/>
        <end position="227"/>
    </location>
</feature>
<dbReference type="EMBL" id="AP028910">
    <property type="protein sequence ID" value="BES90650.1"/>
    <property type="molecule type" value="Genomic_DNA"/>
</dbReference>
<dbReference type="PROSITE" id="PS50106">
    <property type="entry name" value="PDZ"/>
    <property type="match status" value="1"/>
</dbReference>
<dbReference type="Pfam" id="PF00595">
    <property type="entry name" value="PDZ"/>
    <property type="match status" value="1"/>
</dbReference>
<dbReference type="Proteomes" id="UP001307889">
    <property type="component" value="Chromosome 2"/>
</dbReference>
<gene>
    <name evidence="3" type="ORF">NTJ_03458</name>
</gene>
<feature type="compositionally biased region" description="Low complexity" evidence="1">
    <location>
        <begin position="252"/>
        <end position="275"/>
    </location>
</feature>
<dbReference type="PANTHER" id="PTHR11324">
    <property type="entry name" value="IL16-RELATED"/>
    <property type="match status" value="1"/>
</dbReference>
<dbReference type="PANTHER" id="PTHR11324:SF16">
    <property type="entry name" value="PDZ DOMAIN-CONTAINING PROTEIN 2"/>
    <property type="match status" value="1"/>
</dbReference>
<feature type="region of interest" description="Disordered" evidence="1">
    <location>
        <begin position="241"/>
        <end position="277"/>
    </location>
</feature>
<feature type="domain" description="PDZ" evidence="2">
    <location>
        <begin position="80"/>
        <end position="172"/>
    </location>
</feature>
<evidence type="ECO:0000313" key="4">
    <source>
        <dbReference type="Proteomes" id="UP001307889"/>
    </source>
</evidence>
<name>A0ABN7AEE2_9HEMI</name>
<feature type="region of interest" description="Disordered" evidence="1">
    <location>
        <begin position="339"/>
        <end position="445"/>
    </location>
</feature>
<dbReference type="InterPro" id="IPR001478">
    <property type="entry name" value="PDZ"/>
</dbReference>
<feature type="compositionally biased region" description="Basic and acidic residues" evidence="1">
    <location>
        <begin position="406"/>
        <end position="426"/>
    </location>
</feature>
<reference evidence="3 4" key="1">
    <citation type="submission" date="2023-09" db="EMBL/GenBank/DDBJ databases">
        <title>Nesidiocoris tenuis whole genome shotgun sequence.</title>
        <authorList>
            <person name="Shibata T."/>
            <person name="Shimoda M."/>
            <person name="Kobayashi T."/>
            <person name="Uehara T."/>
        </authorList>
    </citation>
    <scope>NUCLEOTIDE SEQUENCE [LARGE SCALE GENOMIC DNA]</scope>
    <source>
        <strain evidence="3 4">Japan</strain>
    </source>
</reference>
<evidence type="ECO:0000259" key="2">
    <source>
        <dbReference type="PROSITE" id="PS50106"/>
    </source>
</evidence>